<dbReference type="GO" id="GO:0016301">
    <property type="term" value="F:kinase activity"/>
    <property type="evidence" value="ECO:0007669"/>
    <property type="project" value="UniProtKB-KW"/>
</dbReference>
<evidence type="ECO:0000259" key="7">
    <source>
        <dbReference type="PROSITE" id="PS50011"/>
    </source>
</evidence>
<evidence type="ECO:0000256" key="2">
    <source>
        <dbReference type="ARBA" id="ARBA00022527"/>
    </source>
</evidence>
<evidence type="ECO:0000313" key="9">
    <source>
        <dbReference type="Proteomes" id="UP000812013"/>
    </source>
</evidence>
<accession>A0ABS6ZGH4</accession>
<name>A0ABS6ZGH4_9ACTN</name>
<evidence type="ECO:0000256" key="4">
    <source>
        <dbReference type="ARBA" id="ARBA00022741"/>
    </source>
</evidence>
<evidence type="ECO:0000256" key="3">
    <source>
        <dbReference type="ARBA" id="ARBA00022679"/>
    </source>
</evidence>
<organism evidence="8 9">
    <name type="scientific">Streptomyces bambusae</name>
    <dbReference type="NCBI Taxonomy" id="1550616"/>
    <lineage>
        <taxon>Bacteria</taxon>
        <taxon>Bacillati</taxon>
        <taxon>Actinomycetota</taxon>
        <taxon>Actinomycetes</taxon>
        <taxon>Kitasatosporales</taxon>
        <taxon>Streptomycetaceae</taxon>
        <taxon>Streptomyces</taxon>
    </lineage>
</organism>
<dbReference type="PANTHER" id="PTHR43289:SF6">
    <property type="entry name" value="SERINE_THREONINE-PROTEIN KINASE NEKL-3"/>
    <property type="match status" value="1"/>
</dbReference>
<evidence type="ECO:0000256" key="6">
    <source>
        <dbReference type="ARBA" id="ARBA00022840"/>
    </source>
</evidence>
<dbReference type="PANTHER" id="PTHR43289">
    <property type="entry name" value="MITOGEN-ACTIVATED PROTEIN KINASE KINASE KINASE 20-RELATED"/>
    <property type="match status" value="1"/>
</dbReference>
<evidence type="ECO:0000313" key="8">
    <source>
        <dbReference type="EMBL" id="MBW5486855.1"/>
    </source>
</evidence>
<dbReference type="EMBL" id="WTFF01000506">
    <property type="protein sequence ID" value="MBW5486855.1"/>
    <property type="molecule type" value="Genomic_DNA"/>
</dbReference>
<protein>
    <recommendedName>
        <fullName evidence="1">non-specific serine/threonine protein kinase</fullName>
        <ecNumber evidence="1">2.7.11.1</ecNumber>
    </recommendedName>
</protein>
<evidence type="ECO:0000256" key="5">
    <source>
        <dbReference type="ARBA" id="ARBA00022777"/>
    </source>
</evidence>
<feature type="domain" description="Protein kinase" evidence="7">
    <location>
        <begin position="1"/>
        <end position="258"/>
    </location>
</feature>
<keyword evidence="3" id="KW-0808">Transferase</keyword>
<keyword evidence="9" id="KW-1185">Reference proteome</keyword>
<dbReference type="InterPro" id="IPR011009">
    <property type="entry name" value="Kinase-like_dom_sf"/>
</dbReference>
<proteinExistence type="predicted"/>
<feature type="non-terminal residue" evidence="8">
    <location>
        <position position="258"/>
    </location>
</feature>
<dbReference type="SUPFAM" id="SSF56112">
    <property type="entry name" value="Protein kinase-like (PK-like)"/>
    <property type="match status" value="1"/>
</dbReference>
<dbReference type="PROSITE" id="PS00108">
    <property type="entry name" value="PROTEIN_KINASE_ST"/>
    <property type="match status" value="1"/>
</dbReference>
<keyword evidence="5 8" id="KW-0418">Kinase</keyword>
<reference evidence="8 9" key="1">
    <citation type="submission" date="2019-12" db="EMBL/GenBank/DDBJ databases">
        <title>Genome sequence of Streptomyces bambusae.</title>
        <authorList>
            <person name="Bansal K."/>
            <person name="Choksket S."/>
            <person name="Korpole S."/>
            <person name="Patil P.B."/>
        </authorList>
    </citation>
    <scope>NUCLEOTIDE SEQUENCE [LARGE SCALE GENOMIC DNA]</scope>
    <source>
        <strain evidence="8 9">SK60</strain>
    </source>
</reference>
<dbReference type="EC" id="2.7.11.1" evidence="1"/>
<dbReference type="CDD" id="cd14014">
    <property type="entry name" value="STKc_PknB_like"/>
    <property type="match status" value="1"/>
</dbReference>
<keyword evidence="6" id="KW-0067">ATP-binding</keyword>
<dbReference type="Gene3D" id="1.10.510.10">
    <property type="entry name" value="Transferase(Phosphotransferase) domain 1"/>
    <property type="match status" value="1"/>
</dbReference>
<comment type="caution">
    <text evidence="8">The sequence shown here is derived from an EMBL/GenBank/DDBJ whole genome shotgun (WGS) entry which is preliminary data.</text>
</comment>
<gene>
    <name evidence="8" type="ORF">GPJ59_34735</name>
</gene>
<keyword evidence="4" id="KW-0547">Nucleotide-binding</keyword>
<dbReference type="SMART" id="SM00220">
    <property type="entry name" value="S_TKc"/>
    <property type="match status" value="1"/>
</dbReference>
<sequence length="258" mass="26546">MGVVWRATDELLGRSVAVKMLSLDTGADPAGALREARVVAQVRHPHVVVVHDVVEHEGRPAIVMELVDGGSLADRLAAPDGTLSPRGAAELGLALLDALSAAHARGVLHRDVKPANVLLEAGTGRVVLTDFGIASLPGVTTLSGTGVFAGTPEYSAPERMQGGDAGPASDLWSLGALLCTAVTGESPFRRDSIGAVLHAVVYEEIRPSPRLGPLLPVVGGLLERDPQRRLGAAEARRRLAACAAGDGASGGPVAYTHL</sequence>
<dbReference type="InterPro" id="IPR000719">
    <property type="entry name" value="Prot_kinase_dom"/>
</dbReference>
<dbReference type="InterPro" id="IPR008271">
    <property type="entry name" value="Ser/Thr_kinase_AS"/>
</dbReference>
<dbReference type="RefSeq" id="WP_219672035.1">
    <property type="nucleotide sequence ID" value="NZ_WTFF01000506.1"/>
</dbReference>
<dbReference type="Pfam" id="PF00069">
    <property type="entry name" value="Pkinase"/>
    <property type="match status" value="1"/>
</dbReference>
<dbReference type="Proteomes" id="UP000812013">
    <property type="component" value="Unassembled WGS sequence"/>
</dbReference>
<dbReference type="PROSITE" id="PS50011">
    <property type="entry name" value="PROTEIN_KINASE_DOM"/>
    <property type="match status" value="1"/>
</dbReference>
<keyword evidence="2" id="KW-0723">Serine/threonine-protein kinase</keyword>
<evidence type="ECO:0000256" key="1">
    <source>
        <dbReference type="ARBA" id="ARBA00012513"/>
    </source>
</evidence>